<sequence length="77" mass="9514">MLNKIREEIKHLNDSKISFNQYYHKYIFELQDELIYRELRYMMHNNITDRLYIDRELVSAVKETTHDTFDTDSILLQ</sequence>
<proteinExistence type="predicted"/>
<evidence type="ECO:0000313" key="1">
    <source>
        <dbReference type="EMBL" id="DAF92934.1"/>
    </source>
</evidence>
<organism evidence="1">
    <name type="scientific">Siphoviridae sp. ctX5W26</name>
    <dbReference type="NCBI Taxonomy" id="2825540"/>
    <lineage>
        <taxon>Viruses</taxon>
        <taxon>Duplodnaviria</taxon>
        <taxon>Heunggongvirae</taxon>
        <taxon>Uroviricota</taxon>
        <taxon>Caudoviricetes</taxon>
    </lineage>
</organism>
<reference evidence="1" key="1">
    <citation type="journal article" date="2021" name="Proc. Natl. Acad. Sci. U.S.A.">
        <title>A Catalog of Tens of Thousands of Viruses from Human Metagenomes Reveals Hidden Associations with Chronic Diseases.</title>
        <authorList>
            <person name="Tisza M.J."/>
            <person name="Buck C.B."/>
        </authorList>
    </citation>
    <scope>NUCLEOTIDE SEQUENCE</scope>
    <source>
        <strain evidence="1">CtX5W26</strain>
    </source>
</reference>
<name>A0A8S5UEX7_9CAUD</name>
<accession>A0A8S5UEX7</accession>
<dbReference type="EMBL" id="BK016076">
    <property type="protein sequence ID" value="DAF92934.1"/>
    <property type="molecule type" value="Genomic_DNA"/>
</dbReference>
<protein>
    <submittedName>
        <fullName evidence="1">Uncharacterized protein</fullName>
    </submittedName>
</protein>